<dbReference type="OrthoDB" id="2195019at2"/>
<keyword evidence="2" id="KW-0732">Signal</keyword>
<reference evidence="4" key="1">
    <citation type="submission" date="2016-09" db="EMBL/GenBank/DDBJ databases">
        <authorList>
            <person name="Gulvik C.A."/>
        </authorList>
    </citation>
    <scope>NUCLEOTIDE SEQUENCE [LARGE SCALE GENOMIC DNA]</scope>
    <source>
        <strain evidence="4">LMG 26306</strain>
    </source>
</reference>
<feature type="signal peptide" evidence="2">
    <location>
        <begin position="1"/>
        <end position="21"/>
    </location>
</feature>
<dbReference type="STRING" id="903983.BCR23_10905"/>
<evidence type="ECO:0000313" key="4">
    <source>
        <dbReference type="Proteomes" id="UP000094764"/>
    </source>
</evidence>
<protein>
    <recommendedName>
        <fullName evidence="5">Lipoprotein</fullName>
    </recommendedName>
</protein>
<gene>
    <name evidence="3" type="ORF">BCR23_10905</name>
</gene>
<dbReference type="RefSeq" id="WP_069635823.1">
    <property type="nucleotide sequence ID" value="NZ_JXKZ01000017.1"/>
</dbReference>
<evidence type="ECO:0000313" key="3">
    <source>
        <dbReference type="EMBL" id="OEG15335.1"/>
    </source>
</evidence>
<evidence type="ECO:0008006" key="5">
    <source>
        <dbReference type="Google" id="ProtNLM"/>
    </source>
</evidence>
<keyword evidence="4" id="KW-1185">Reference proteome</keyword>
<dbReference type="AlphaFoldDB" id="A0A1E5GRY9"/>
<feature type="compositionally biased region" description="Low complexity" evidence="1">
    <location>
        <begin position="25"/>
        <end position="43"/>
    </location>
</feature>
<feature type="region of interest" description="Disordered" evidence="1">
    <location>
        <begin position="20"/>
        <end position="66"/>
    </location>
</feature>
<feature type="compositionally biased region" description="Polar residues" evidence="1">
    <location>
        <begin position="49"/>
        <end position="65"/>
    </location>
</feature>
<dbReference type="EMBL" id="MIKB01000016">
    <property type="protein sequence ID" value="OEG15335.1"/>
    <property type="molecule type" value="Genomic_DNA"/>
</dbReference>
<name>A0A1E5GRY9_9ENTE</name>
<accession>A0A1E5GRY9</accession>
<evidence type="ECO:0000256" key="1">
    <source>
        <dbReference type="SAM" id="MobiDB-lite"/>
    </source>
</evidence>
<dbReference type="PROSITE" id="PS51257">
    <property type="entry name" value="PROKAR_LIPOPROTEIN"/>
    <property type="match status" value="1"/>
</dbReference>
<comment type="caution">
    <text evidence="3">The sequence shown here is derived from an EMBL/GenBank/DDBJ whole genome shotgun (WGS) entry which is preliminary data.</text>
</comment>
<proteinExistence type="predicted"/>
<evidence type="ECO:0000256" key="2">
    <source>
        <dbReference type="SAM" id="SignalP"/>
    </source>
</evidence>
<sequence>MKKKLFFVLGAILLLSGCSNSNEPNKSLESSTSNSSKNSTSKASEGDSTKQVSSKSSEKQLTQETTTEDVIKTYPYEVSLDTFKANSVFGKKGMNVPNTIEFSFENASQGVVSFKFNTPEQEHVTSYRASYQQVPTKTIRIFSAENKNIRTVNVNTELVLGERVYSDQDRIISGNLYTFMNKNGGVSLITPNYAGNVAPEDTDVMLEYLPR</sequence>
<dbReference type="Proteomes" id="UP000094764">
    <property type="component" value="Unassembled WGS sequence"/>
</dbReference>
<feature type="chain" id="PRO_5039330844" description="Lipoprotein" evidence="2">
    <location>
        <begin position="22"/>
        <end position="211"/>
    </location>
</feature>
<organism evidence="3 4">
    <name type="scientific">Enterococcus quebecensis</name>
    <dbReference type="NCBI Taxonomy" id="903983"/>
    <lineage>
        <taxon>Bacteria</taxon>
        <taxon>Bacillati</taxon>
        <taxon>Bacillota</taxon>
        <taxon>Bacilli</taxon>
        <taxon>Lactobacillales</taxon>
        <taxon>Enterococcaceae</taxon>
        <taxon>Enterococcus</taxon>
    </lineage>
</organism>